<evidence type="ECO:0000313" key="5">
    <source>
        <dbReference type="Proteomes" id="UP000004095"/>
    </source>
</evidence>
<evidence type="ECO:0000313" key="4">
    <source>
        <dbReference type="EMBL" id="EAY30080.1"/>
    </source>
</evidence>
<dbReference type="RefSeq" id="WP_002695637.1">
    <property type="nucleotide sequence ID" value="NZ_AAWS01000008.1"/>
</dbReference>
<evidence type="ECO:0000256" key="1">
    <source>
        <dbReference type="ARBA" id="ARBA00022679"/>
    </source>
</evidence>
<evidence type="ECO:0000259" key="3">
    <source>
        <dbReference type="Pfam" id="PF00483"/>
    </source>
</evidence>
<keyword evidence="5" id="KW-1185">Reference proteome</keyword>
<dbReference type="Gene3D" id="3.90.550.10">
    <property type="entry name" value="Spore Coat Polysaccharide Biosynthesis Protein SpsA, Chain A"/>
    <property type="match status" value="1"/>
</dbReference>
<comment type="caution">
    <text evidence="4">The sequence shown here is derived from an EMBL/GenBank/DDBJ whole genome shotgun (WGS) entry which is preliminary data.</text>
</comment>
<dbReference type="GO" id="GO:0016779">
    <property type="term" value="F:nucleotidyltransferase activity"/>
    <property type="evidence" value="ECO:0007669"/>
    <property type="project" value="UniProtKB-KW"/>
</dbReference>
<sequence length="222" mass="25264">MKKIRHALIMAAGRGTRMLPLTNVIPKPMAPYKGSTLIAEGIKKVTPAIDYLHITVGYKGAVLAQHVIEQGVHSVFNTEGKGNAWWIYNTMMAHLNEPVFVLTADNITELDFDLLSEEYHKYNEPACMVVPVLPIEGLEGDYIHHTNNCVYELNRQKKAKTYCSGIQMLNPYKINQLTEKTADFYAVWQQLIAQQQLYCSDSYPKNWFTVDTIEQLNALNQK</sequence>
<dbReference type="InterPro" id="IPR029044">
    <property type="entry name" value="Nucleotide-diphossugar_trans"/>
</dbReference>
<feature type="domain" description="Nucleotidyl transferase" evidence="3">
    <location>
        <begin position="7"/>
        <end position="131"/>
    </location>
</feature>
<dbReference type="InterPro" id="IPR050065">
    <property type="entry name" value="GlmU-like"/>
</dbReference>
<dbReference type="SUPFAM" id="SSF53448">
    <property type="entry name" value="Nucleotide-diphospho-sugar transferases"/>
    <property type="match status" value="1"/>
</dbReference>
<proteinExistence type="predicted"/>
<dbReference type="Pfam" id="PF00483">
    <property type="entry name" value="NTP_transferase"/>
    <property type="match status" value="1"/>
</dbReference>
<evidence type="ECO:0000256" key="2">
    <source>
        <dbReference type="ARBA" id="ARBA00022695"/>
    </source>
</evidence>
<dbReference type="eggNOG" id="COG1208">
    <property type="taxonomic scope" value="Bacteria"/>
</dbReference>
<reference evidence="4 5" key="1">
    <citation type="submission" date="2007-01" db="EMBL/GenBank/DDBJ databases">
        <authorList>
            <person name="Haygood M."/>
            <person name="Podell S."/>
            <person name="Anderson C."/>
            <person name="Hopkinson B."/>
            <person name="Roe K."/>
            <person name="Barbeau K."/>
            <person name="Gaasterland T."/>
            <person name="Ferriera S."/>
            <person name="Johnson J."/>
            <person name="Kravitz S."/>
            <person name="Beeson K."/>
            <person name="Sutton G."/>
            <person name="Rogers Y.-H."/>
            <person name="Friedman R."/>
            <person name="Frazier M."/>
            <person name="Venter J.C."/>
        </authorList>
    </citation>
    <scope>NUCLEOTIDE SEQUENCE [LARGE SCALE GENOMIC DNA]</scope>
    <source>
        <strain evidence="4 5">ATCC 23134</strain>
    </source>
</reference>
<dbReference type="PANTHER" id="PTHR43584">
    <property type="entry name" value="NUCLEOTIDYL TRANSFERASE"/>
    <property type="match status" value="1"/>
</dbReference>
<dbReference type="EMBL" id="AAWS01000008">
    <property type="protein sequence ID" value="EAY30080.1"/>
    <property type="molecule type" value="Genomic_DNA"/>
</dbReference>
<dbReference type="OrthoDB" id="9813880at2"/>
<protein>
    <submittedName>
        <fullName evidence="4">Nucleotidyl transferase superfamily</fullName>
    </submittedName>
</protein>
<dbReference type="Proteomes" id="UP000004095">
    <property type="component" value="Unassembled WGS sequence"/>
</dbReference>
<keyword evidence="2" id="KW-0548">Nucleotidyltransferase</keyword>
<organism evidence="4 5">
    <name type="scientific">Microscilla marina ATCC 23134</name>
    <dbReference type="NCBI Taxonomy" id="313606"/>
    <lineage>
        <taxon>Bacteria</taxon>
        <taxon>Pseudomonadati</taxon>
        <taxon>Bacteroidota</taxon>
        <taxon>Cytophagia</taxon>
        <taxon>Cytophagales</taxon>
        <taxon>Microscillaceae</taxon>
        <taxon>Microscilla</taxon>
    </lineage>
</organism>
<dbReference type="AlphaFoldDB" id="A1ZHS3"/>
<keyword evidence="1 4" id="KW-0808">Transferase</keyword>
<name>A1ZHS3_MICM2</name>
<dbReference type="PANTHER" id="PTHR43584:SF8">
    <property type="entry name" value="N-ACETYLMURAMATE ALPHA-1-PHOSPHATE URIDYLYLTRANSFERASE"/>
    <property type="match status" value="1"/>
</dbReference>
<gene>
    <name evidence="4" type="ORF">M23134_05413</name>
</gene>
<dbReference type="InterPro" id="IPR005835">
    <property type="entry name" value="NTP_transferase_dom"/>
</dbReference>
<accession>A1ZHS3</accession>